<evidence type="ECO:0000313" key="1">
    <source>
        <dbReference type="EMBL" id="SVE47024.1"/>
    </source>
</evidence>
<dbReference type="AlphaFoldDB" id="A0A383DRS4"/>
<sequence>MNIRDEFLLQQTRRSFLAQGGLGLGAVALDSLLLGGEGGRGEIGGLNELPHFKAKARRVIYLFQSGGPAQMDLFDYKPKLASKFGQEVPKSIYPDARKTTMTSGQKSFPVAPSILKFSRH</sequence>
<dbReference type="EMBL" id="UINC01219524">
    <property type="protein sequence ID" value="SVE47024.1"/>
    <property type="molecule type" value="Genomic_DNA"/>
</dbReference>
<name>A0A383DRS4_9ZZZZ</name>
<protein>
    <submittedName>
        <fullName evidence="1">Uncharacterized protein</fullName>
    </submittedName>
</protein>
<gene>
    <name evidence="1" type="ORF">METZ01_LOCUS499878</name>
</gene>
<dbReference type="Pfam" id="PF07394">
    <property type="entry name" value="DUF1501"/>
    <property type="match status" value="1"/>
</dbReference>
<dbReference type="InterPro" id="IPR010869">
    <property type="entry name" value="DUF1501"/>
</dbReference>
<feature type="non-terminal residue" evidence="1">
    <location>
        <position position="120"/>
    </location>
</feature>
<proteinExistence type="predicted"/>
<accession>A0A383DRS4</accession>
<reference evidence="1" key="1">
    <citation type="submission" date="2018-05" db="EMBL/GenBank/DDBJ databases">
        <authorList>
            <person name="Lanie J.A."/>
            <person name="Ng W.-L."/>
            <person name="Kazmierczak K.M."/>
            <person name="Andrzejewski T.M."/>
            <person name="Davidsen T.M."/>
            <person name="Wayne K.J."/>
            <person name="Tettelin H."/>
            <person name="Glass J.I."/>
            <person name="Rusch D."/>
            <person name="Podicherti R."/>
            <person name="Tsui H.-C.T."/>
            <person name="Winkler M.E."/>
        </authorList>
    </citation>
    <scope>NUCLEOTIDE SEQUENCE</scope>
</reference>
<organism evidence="1">
    <name type="scientific">marine metagenome</name>
    <dbReference type="NCBI Taxonomy" id="408172"/>
    <lineage>
        <taxon>unclassified sequences</taxon>
        <taxon>metagenomes</taxon>
        <taxon>ecological metagenomes</taxon>
    </lineage>
</organism>